<protein>
    <submittedName>
        <fullName evidence="1">Uncharacterized protein</fullName>
    </submittedName>
</protein>
<gene>
    <name evidence="1" type="ORF">C5U62_20270</name>
</gene>
<organism evidence="1 2">
    <name type="scientific">Pseudomonas protegens</name>
    <dbReference type="NCBI Taxonomy" id="380021"/>
    <lineage>
        <taxon>Bacteria</taxon>
        <taxon>Pseudomonadati</taxon>
        <taxon>Pseudomonadota</taxon>
        <taxon>Gammaproteobacteria</taxon>
        <taxon>Pseudomonadales</taxon>
        <taxon>Pseudomonadaceae</taxon>
        <taxon>Pseudomonas</taxon>
    </lineage>
</organism>
<sequence length="82" mass="9067">MKLQTHANVASDAIDLIHSTREHVTWLTALLNAVRADVIHGKGHNVQALTGLGQYLGDDWANYLDCQTAELQDKLDSLEVDK</sequence>
<proteinExistence type="predicted"/>
<dbReference type="EMBL" id="PYJM01000004">
    <property type="protein sequence ID" value="PUA44294.1"/>
    <property type="molecule type" value="Genomic_DNA"/>
</dbReference>
<comment type="caution">
    <text evidence="1">The sequence shown here is derived from an EMBL/GenBank/DDBJ whole genome shotgun (WGS) entry which is preliminary data.</text>
</comment>
<accession>A0A2T6GJH9</accession>
<evidence type="ECO:0000313" key="1">
    <source>
        <dbReference type="EMBL" id="PUA44294.1"/>
    </source>
</evidence>
<evidence type="ECO:0000313" key="2">
    <source>
        <dbReference type="Proteomes" id="UP000244178"/>
    </source>
</evidence>
<dbReference type="Proteomes" id="UP000244178">
    <property type="component" value="Unassembled WGS sequence"/>
</dbReference>
<dbReference type="AlphaFoldDB" id="A0A2T6GJH9"/>
<reference evidence="1 2" key="1">
    <citation type="submission" date="2018-03" db="EMBL/GenBank/DDBJ databases">
        <title>Draft genome sequence of the plant growth promoting rhizobacterium Pseudomonas protegens strain BNJ-SS-45 isolated from wheat (Triticum aestivum) rhizosphere.</title>
        <authorList>
            <person name="Bajpai A."/>
            <person name="Shende K."/>
            <person name="Meena N."/>
            <person name="Upadhyayula S.R."/>
            <person name="Suravajhala P."/>
            <person name="Medicherla K.M."/>
            <person name="Johri B.N."/>
        </authorList>
    </citation>
    <scope>NUCLEOTIDE SEQUENCE [LARGE SCALE GENOMIC DNA]</scope>
    <source>
        <strain evidence="1 2">BNJ-SS-45</strain>
    </source>
</reference>
<name>A0A2T6GJH9_9PSED</name>
<dbReference type="RefSeq" id="WP_108545392.1">
    <property type="nucleotide sequence ID" value="NZ_PYJM01000004.1"/>
</dbReference>